<dbReference type="InterPro" id="IPR006094">
    <property type="entry name" value="Oxid_FAD_bind_N"/>
</dbReference>
<dbReference type="Proteomes" id="UP000799779">
    <property type="component" value="Unassembled WGS sequence"/>
</dbReference>
<reference evidence="6" key="1">
    <citation type="journal article" date="2020" name="Stud. Mycol.">
        <title>101 Dothideomycetes genomes: a test case for predicting lifestyles and emergence of pathogens.</title>
        <authorList>
            <person name="Haridas S."/>
            <person name="Albert R."/>
            <person name="Binder M."/>
            <person name="Bloem J."/>
            <person name="Labutti K."/>
            <person name="Salamov A."/>
            <person name="Andreopoulos B."/>
            <person name="Baker S."/>
            <person name="Barry K."/>
            <person name="Bills G."/>
            <person name="Bluhm B."/>
            <person name="Cannon C."/>
            <person name="Castanera R."/>
            <person name="Culley D."/>
            <person name="Daum C."/>
            <person name="Ezra D."/>
            <person name="Gonzalez J."/>
            <person name="Henrissat B."/>
            <person name="Kuo A."/>
            <person name="Liang C."/>
            <person name="Lipzen A."/>
            <person name="Lutzoni F."/>
            <person name="Magnuson J."/>
            <person name="Mondo S."/>
            <person name="Nolan M."/>
            <person name="Ohm R."/>
            <person name="Pangilinan J."/>
            <person name="Park H.-J."/>
            <person name="Ramirez L."/>
            <person name="Alfaro M."/>
            <person name="Sun H."/>
            <person name="Tritt A."/>
            <person name="Yoshinaga Y."/>
            <person name="Zwiers L.-H."/>
            <person name="Turgeon B."/>
            <person name="Goodwin S."/>
            <person name="Spatafora J."/>
            <person name="Crous P."/>
            <person name="Grigoriev I."/>
        </authorList>
    </citation>
    <scope>NUCLEOTIDE SEQUENCE</scope>
    <source>
        <strain evidence="6">CBS 123094</strain>
    </source>
</reference>
<proteinExistence type="inferred from homology"/>
<evidence type="ECO:0000259" key="5">
    <source>
        <dbReference type="PROSITE" id="PS51387"/>
    </source>
</evidence>
<dbReference type="Pfam" id="PF01565">
    <property type="entry name" value="FAD_binding_4"/>
    <property type="match status" value="1"/>
</dbReference>
<dbReference type="Gene3D" id="3.30.465.10">
    <property type="match status" value="1"/>
</dbReference>
<dbReference type="EMBL" id="ML977598">
    <property type="protein sequence ID" value="KAF1999180.1"/>
    <property type="molecule type" value="Genomic_DNA"/>
</dbReference>
<keyword evidence="2" id="KW-0285">Flavoprotein</keyword>
<accession>A0A6A5WBE9</accession>
<dbReference type="InterPro" id="IPR036318">
    <property type="entry name" value="FAD-bd_PCMH-like_sf"/>
</dbReference>
<organism evidence="6 7">
    <name type="scientific">Amniculicola lignicola CBS 123094</name>
    <dbReference type="NCBI Taxonomy" id="1392246"/>
    <lineage>
        <taxon>Eukaryota</taxon>
        <taxon>Fungi</taxon>
        <taxon>Dikarya</taxon>
        <taxon>Ascomycota</taxon>
        <taxon>Pezizomycotina</taxon>
        <taxon>Dothideomycetes</taxon>
        <taxon>Pleosporomycetidae</taxon>
        <taxon>Pleosporales</taxon>
        <taxon>Amniculicolaceae</taxon>
        <taxon>Amniculicola</taxon>
    </lineage>
</organism>
<name>A0A6A5WBE9_9PLEO</name>
<evidence type="ECO:0000256" key="1">
    <source>
        <dbReference type="ARBA" id="ARBA00005466"/>
    </source>
</evidence>
<dbReference type="InterPro" id="IPR050416">
    <property type="entry name" value="FAD-linked_Oxidoreductase"/>
</dbReference>
<dbReference type="InterPro" id="IPR016169">
    <property type="entry name" value="FAD-bd_PCMH_sub2"/>
</dbReference>
<comment type="similarity">
    <text evidence="1">Belongs to the oxygen-dependent FAD-linked oxidoreductase family.</text>
</comment>
<gene>
    <name evidence="6" type="ORF">P154DRAFT_577329</name>
</gene>
<dbReference type="GO" id="GO:0016491">
    <property type="term" value="F:oxidoreductase activity"/>
    <property type="evidence" value="ECO:0007669"/>
    <property type="project" value="UniProtKB-KW"/>
</dbReference>
<sequence length="339" mass="37137">MSAFNEIRYIPRDQVAVVGGSAHWRDVDSALTPHNVTVVGGRLKDIGVGGLILGGAGGLSWLSDKRGLACDNVADFEVILANGSVLYANESNNSDLFWALKGDGNDFDPNANVMIQTASTNTSLGVLLNLVYLEPVVDLPAFNAFEGIPFLMETSSLCSFADMVDVAFTPDINLLPRWDFRTTTFTLDPAFYLHIYDMISSSSEVKELSNITSGTLVFNMQPISPALVNAGALRGGNPPALKEIPQMWLELSTGWWSEQDDAVVYDVSRKPMKRAEGLSRKRGLYIDYKFMNNASGDQDLLLHYSAKSVARLKNVQKKYDTHAVFQTLVKGGFKLPVTL</sequence>
<dbReference type="GO" id="GO:0071949">
    <property type="term" value="F:FAD binding"/>
    <property type="evidence" value="ECO:0007669"/>
    <property type="project" value="InterPro"/>
</dbReference>
<evidence type="ECO:0000256" key="2">
    <source>
        <dbReference type="ARBA" id="ARBA00022630"/>
    </source>
</evidence>
<evidence type="ECO:0000256" key="3">
    <source>
        <dbReference type="ARBA" id="ARBA00022827"/>
    </source>
</evidence>
<protein>
    <recommendedName>
        <fullName evidence="5">FAD-binding PCMH-type domain-containing protein</fullName>
    </recommendedName>
</protein>
<evidence type="ECO:0000313" key="7">
    <source>
        <dbReference type="Proteomes" id="UP000799779"/>
    </source>
</evidence>
<keyword evidence="3" id="KW-0274">FAD</keyword>
<dbReference type="PANTHER" id="PTHR42973">
    <property type="entry name" value="BINDING OXIDOREDUCTASE, PUTATIVE (AFU_ORTHOLOGUE AFUA_1G17690)-RELATED"/>
    <property type="match status" value="1"/>
</dbReference>
<evidence type="ECO:0000256" key="4">
    <source>
        <dbReference type="ARBA" id="ARBA00023002"/>
    </source>
</evidence>
<dbReference type="AlphaFoldDB" id="A0A6A5WBE9"/>
<evidence type="ECO:0000313" key="6">
    <source>
        <dbReference type="EMBL" id="KAF1999180.1"/>
    </source>
</evidence>
<dbReference type="PROSITE" id="PS51387">
    <property type="entry name" value="FAD_PCMH"/>
    <property type="match status" value="1"/>
</dbReference>
<dbReference type="InterPro" id="IPR016166">
    <property type="entry name" value="FAD-bd_PCMH"/>
</dbReference>
<keyword evidence="4" id="KW-0560">Oxidoreductase</keyword>
<keyword evidence="7" id="KW-1185">Reference proteome</keyword>
<dbReference type="PANTHER" id="PTHR42973:SF13">
    <property type="entry name" value="FAD-BINDING PCMH-TYPE DOMAIN-CONTAINING PROTEIN"/>
    <property type="match status" value="1"/>
</dbReference>
<dbReference type="OrthoDB" id="2151789at2759"/>
<feature type="domain" description="FAD-binding PCMH-type" evidence="5">
    <location>
        <begin position="1"/>
        <end position="120"/>
    </location>
</feature>
<dbReference type="SUPFAM" id="SSF56176">
    <property type="entry name" value="FAD-binding/transporter-associated domain-like"/>
    <property type="match status" value="1"/>
</dbReference>